<keyword evidence="3" id="KW-1185">Reference proteome</keyword>
<sequence>MCDAVGGDRLSPRQTCPLPPFRSRNVRSLIGPPSAGQKVHRWTYLSMPFLHMSSGRSSFVERHRAKEEREVEERKGEENGEIQRDTMPGINERVNKNQRARRQTKREKGEIESEGERAGRRLKTGARRPVCRGVSAFCGRQMTVAYLPEPAAILLRSELRRRPNARRKK</sequence>
<organism evidence="2 3">
    <name type="scientific">Atta colombica</name>
    <dbReference type="NCBI Taxonomy" id="520822"/>
    <lineage>
        <taxon>Eukaryota</taxon>
        <taxon>Metazoa</taxon>
        <taxon>Ecdysozoa</taxon>
        <taxon>Arthropoda</taxon>
        <taxon>Hexapoda</taxon>
        <taxon>Insecta</taxon>
        <taxon>Pterygota</taxon>
        <taxon>Neoptera</taxon>
        <taxon>Endopterygota</taxon>
        <taxon>Hymenoptera</taxon>
        <taxon>Apocrita</taxon>
        <taxon>Aculeata</taxon>
        <taxon>Formicoidea</taxon>
        <taxon>Formicidae</taxon>
        <taxon>Myrmicinae</taxon>
        <taxon>Atta</taxon>
    </lineage>
</organism>
<feature type="compositionally biased region" description="Basic and acidic residues" evidence="1">
    <location>
        <begin position="106"/>
        <end position="119"/>
    </location>
</feature>
<evidence type="ECO:0000256" key="1">
    <source>
        <dbReference type="SAM" id="MobiDB-lite"/>
    </source>
</evidence>
<dbReference type="AlphaFoldDB" id="A0A195AXU5"/>
<proteinExistence type="predicted"/>
<evidence type="ECO:0000313" key="2">
    <source>
        <dbReference type="EMBL" id="KYM76860.1"/>
    </source>
</evidence>
<dbReference type="EMBL" id="KQ976716">
    <property type="protein sequence ID" value="KYM76860.1"/>
    <property type="molecule type" value="Genomic_DNA"/>
</dbReference>
<accession>A0A195AXU5</accession>
<gene>
    <name evidence="2" type="ORF">ALC53_12749</name>
</gene>
<name>A0A195AXU5_9HYME</name>
<feature type="compositionally biased region" description="Basic residues" evidence="1">
    <location>
        <begin position="96"/>
        <end position="105"/>
    </location>
</feature>
<reference evidence="2 3" key="1">
    <citation type="submission" date="2015-09" db="EMBL/GenBank/DDBJ databases">
        <title>Atta colombica WGS genome.</title>
        <authorList>
            <person name="Nygaard S."/>
            <person name="Hu H."/>
            <person name="Boomsma J."/>
            <person name="Zhang G."/>
        </authorList>
    </citation>
    <scope>NUCLEOTIDE SEQUENCE [LARGE SCALE GENOMIC DNA]</scope>
    <source>
        <strain evidence="2">Treedump-2</strain>
        <tissue evidence="2">Whole body</tissue>
    </source>
</reference>
<evidence type="ECO:0000313" key="3">
    <source>
        <dbReference type="Proteomes" id="UP000078540"/>
    </source>
</evidence>
<feature type="compositionally biased region" description="Basic and acidic residues" evidence="1">
    <location>
        <begin position="62"/>
        <end position="84"/>
    </location>
</feature>
<feature type="region of interest" description="Disordered" evidence="1">
    <location>
        <begin position="62"/>
        <end position="126"/>
    </location>
</feature>
<dbReference type="Proteomes" id="UP000078540">
    <property type="component" value="Unassembled WGS sequence"/>
</dbReference>
<protein>
    <submittedName>
        <fullName evidence="2">Uncharacterized protein</fullName>
    </submittedName>
</protein>